<dbReference type="AlphaFoldDB" id="A0A3R7FYG1"/>
<dbReference type="InParanoid" id="A0A3R7FYG1"/>
<accession>A0A3R7FYG1</accession>
<proteinExistence type="predicted"/>
<dbReference type="EMBL" id="NIRI02000042">
    <property type="protein sequence ID" value="KAG5452083.1"/>
    <property type="molecule type" value="Genomic_DNA"/>
</dbReference>
<dbReference type="Proteomes" id="UP000286415">
    <property type="component" value="Unassembled WGS sequence"/>
</dbReference>
<gene>
    <name evidence="1" type="ORF">CSKR_111125</name>
</gene>
<evidence type="ECO:0000313" key="2">
    <source>
        <dbReference type="Proteomes" id="UP000286415"/>
    </source>
</evidence>
<name>A0A3R7FYG1_CLOSI</name>
<comment type="caution">
    <text evidence="1">The sequence shown here is derived from an EMBL/GenBank/DDBJ whole genome shotgun (WGS) entry which is preliminary data.</text>
</comment>
<feature type="non-terminal residue" evidence="1">
    <location>
        <position position="114"/>
    </location>
</feature>
<reference evidence="1 2" key="1">
    <citation type="journal article" date="2018" name="Biotechnol. Adv.">
        <title>Improved genomic resources and new bioinformatic workflow for the carcinogenic parasite Clonorchis sinensis: Biotechnological implications.</title>
        <authorList>
            <person name="Wang D."/>
            <person name="Korhonen P.K."/>
            <person name="Gasser R.B."/>
            <person name="Young N.D."/>
        </authorList>
    </citation>
    <scope>NUCLEOTIDE SEQUENCE [LARGE SCALE GENOMIC DNA]</scope>
    <source>
        <strain evidence="1">Cs-k2</strain>
    </source>
</reference>
<sequence>MHIADGLYTDKAKSNQSYGIDFRRHWRDLAIGYVAVDLFAAFVGLEDLDSFCVLLCHIHVYATKQAERSINDLSSMNTIKETNLMEYINPAVVMKPCCHRSVHSIFITFFSHFM</sequence>
<organism evidence="1 2">
    <name type="scientific">Clonorchis sinensis</name>
    <name type="common">Chinese liver fluke</name>
    <dbReference type="NCBI Taxonomy" id="79923"/>
    <lineage>
        <taxon>Eukaryota</taxon>
        <taxon>Metazoa</taxon>
        <taxon>Spiralia</taxon>
        <taxon>Lophotrochozoa</taxon>
        <taxon>Platyhelminthes</taxon>
        <taxon>Trematoda</taxon>
        <taxon>Digenea</taxon>
        <taxon>Opisthorchiida</taxon>
        <taxon>Opisthorchiata</taxon>
        <taxon>Opisthorchiidae</taxon>
        <taxon>Clonorchis</taxon>
    </lineage>
</organism>
<keyword evidence="2" id="KW-1185">Reference proteome</keyword>
<protein>
    <submittedName>
        <fullName evidence="1">Uncharacterized protein</fullName>
    </submittedName>
</protein>
<evidence type="ECO:0000313" key="1">
    <source>
        <dbReference type="EMBL" id="KAG5452083.1"/>
    </source>
</evidence>
<reference evidence="1 2" key="2">
    <citation type="journal article" date="2021" name="Genomics">
        <title>High-quality reference genome for Clonorchis sinensis.</title>
        <authorList>
            <person name="Young N.D."/>
            <person name="Stroehlein A.J."/>
            <person name="Kinkar L."/>
            <person name="Wang T."/>
            <person name="Sohn W.M."/>
            <person name="Chang B.C.H."/>
            <person name="Kaur P."/>
            <person name="Weisz D."/>
            <person name="Dudchenko O."/>
            <person name="Aiden E.L."/>
            <person name="Korhonen P.K."/>
            <person name="Gasser R.B."/>
        </authorList>
    </citation>
    <scope>NUCLEOTIDE SEQUENCE [LARGE SCALE GENOMIC DNA]</scope>
    <source>
        <strain evidence="1">Cs-k2</strain>
    </source>
</reference>